<dbReference type="KEGG" id="npi:G7071_01300"/>
<dbReference type="PRINTS" id="PR00385">
    <property type="entry name" value="P450"/>
</dbReference>
<keyword evidence="2" id="KW-0349">Heme</keyword>
<keyword evidence="2" id="KW-0560">Oxidoreductase</keyword>
<dbReference type="EMBL" id="CP049866">
    <property type="protein sequence ID" value="QIK77180.1"/>
    <property type="molecule type" value="Genomic_DNA"/>
</dbReference>
<dbReference type="InterPro" id="IPR036396">
    <property type="entry name" value="Cyt_P450_sf"/>
</dbReference>
<protein>
    <submittedName>
        <fullName evidence="3">Cytochrome P450</fullName>
    </submittedName>
</protein>
<dbReference type="PRINTS" id="PR00359">
    <property type="entry name" value="BP450"/>
</dbReference>
<dbReference type="SUPFAM" id="SSF48264">
    <property type="entry name" value="Cytochrome P450"/>
    <property type="match status" value="1"/>
</dbReference>
<keyword evidence="2" id="KW-0503">Monooxygenase</keyword>
<name>A0A6G7YKC0_9ACTN</name>
<dbReference type="GO" id="GO:0016705">
    <property type="term" value="F:oxidoreductase activity, acting on paired donors, with incorporation or reduction of molecular oxygen"/>
    <property type="evidence" value="ECO:0007669"/>
    <property type="project" value="InterPro"/>
</dbReference>
<dbReference type="CDD" id="cd11079">
    <property type="entry name" value="Cyp_unk"/>
    <property type="match status" value="1"/>
</dbReference>
<dbReference type="GO" id="GO:0004497">
    <property type="term" value="F:monooxygenase activity"/>
    <property type="evidence" value="ECO:0007669"/>
    <property type="project" value="UniProtKB-KW"/>
</dbReference>
<evidence type="ECO:0000256" key="2">
    <source>
        <dbReference type="RuleBase" id="RU000461"/>
    </source>
</evidence>
<dbReference type="GO" id="GO:0020037">
    <property type="term" value="F:heme binding"/>
    <property type="evidence" value="ECO:0007669"/>
    <property type="project" value="InterPro"/>
</dbReference>
<dbReference type="GO" id="GO:0005506">
    <property type="term" value="F:iron ion binding"/>
    <property type="evidence" value="ECO:0007669"/>
    <property type="project" value="InterPro"/>
</dbReference>
<sequence>MVLRHAEVVAAATDPQTFSSRVTTRRAIPNSLDGDDHAAFRAVVDRYLTDERVAREEEQCRAHAAAIVDALPRGVTVKTIASVGTPYAVRSQCTWLGWPADLEDRLVEWIRDNHAASRSGDRDRTREVAERFDHIIRELLDLRRDDEAAADVTSELLRDTVDGRPLTTDEIVSVLRNWTAGDLGSLATSVGVLVHFLASTPEVQRQVRALVSHDDRAALDAAVEEILRIDDPFVSNRRIATRAVELGGEDIAEGGRVLLNWTAANRDPLVFGDPDRYDPVGNAADNLVFGAGPHVCPGRALTLMELRVMLEELLRRTTWIELAPDRPQVRETPPMGGWARVPIVLR</sequence>
<dbReference type="InterPro" id="IPR017972">
    <property type="entry name" value="Cyt_P450_CS"/>
</dbReference>
<evidence type="ECO:0000256" key="1">
    <source>
        <dbReference type="ARBA" id="ARBA00010617"/>
    </source>
</evidence>
<dbReference type="PROSITE" id="PS00086">
    <property type="entry name" value="CYTOCHROME_P450"/>
    <property type="match status" value="1"/>
</dbReference>
<dbReference type="PANTHER" id="PTHR46696:SF6">
    <property type="entry name" value="P450, PUTATIVE (EUROFUNG)-RELATED"/>
    <property type="match status" value="1"/>
</dbReference>
<dbReference type="AlphaFoldDB" id="A0A6G7YKC0"/>
<gene>
    <name evidence="3" type="ORF">G7071_01300</name>
</gene>
<keyword evidence="2" id="KW-0479">Metal-binding</keyword>
<dbReference type="Pfam" id="PF00067">
    <property type="entry name" value="p450"/>
    <property type="match status" value="1"/>
</dbReference>
<accession>A0A6G7YKC0</accession>
<organism evidence="3 4">
    <name type="scientific">Nocardioides piscis</name>
    <dbReference type="NCBI Taxonomy" id="2714938"/>
    <lineage>
        <taxon>Bacteria</taxon>
        <taxon>Bacillati</taxon>
        <taxon>Actinomycetota</taxon>
        <taxon>Actinomycetes</taxon>
        <taxon>Propionibacteriales</taxon>
        <taxon>Nocardioidaceae</taxon>
        <taxon>Nocardioides</taxon>
    </lineage>
</organism>
<comment type="similarity">
    <text evidence="1 2">Belongs to the cytochrome P450 family.</text>
</comment>
<keyword evidence="4" id="KW-1185">Reference proteome</keyword>
<dbReference type="Proteomes" id="UP000502035">
    <property type="component" value="Chromosome"/>
</dbReference>
<proteinExistence type="inferred from homology"/>
<evidence type="ECO:0000313" key="3">
    <source>
        <dbReference type="EMBL" id="QIK77180.1"/>
    </source>
</evidence>
<evidence type="ECO:0000313" key="4">
    <source>
        <dbReference type="Proteomes" id="UP000502035"/>
    </source>
</evidence>
<reference evidence="3 4" key="1">
    <citation type="submission" date="2020-03" db="EMBL/GenBank/DDBJ databases">
        <title>Nocardioides sp. nov., isolated from fish.</title>
        <authorList>
            <person name="Hyun D.-W."/>
            <person name="Bae J.-W."/>
        </authorList>
    </citation>
    <scope>NUCLEOTIDE SEQUENCE [LARGE SCALE GENOMIC DNA]</scope>
    <source>
        <strain evidence="3 4">HDW12A</strain>
    </source>
</reference>
<dbReference type="InterPro" id="IPR001128">
    <property type="entry name" value="Cyt_P450"/>
</dbReference>
<dbReference type="PANTHER" id="PTHR46696">
    <property type="entry name" value="P450, PUTATIVE (EUROFUNG)-RELATED"/>
    <property type="match status" value="1"/>
</dbReference>
<dbReference type="Gene3D" id="1.10.630.10">
    <property type="entry name" value="Cytochrome P450"/>
    <property type="match status" value="1"/>
</dbReference>
<keyword evidence="2" id="KW-0408">Iron</keyword>
<dbReference type="InterPro" id="IPR002397">
    <property type="entry name" value="Cyt_P450_B"/>
</dbReference>